<comment type="caution">
    <text evidence="1">The sequence shown here is derived from an EMBL/GenBank/DDBJ whole genome shotgun (WGS) entry which is preliminary data.</text>
</comment>
<evidence type="ECO:0000313" key="2">
    <source>
        <dbReference type="Proteomes" id="UP001056120"/>
    </source>
</evidence>
<accession>A0ACB9EMP9</accession>
<dbReference type="Proteomes" id="UP001056120">
    <property type="component" value="Linkage Group LG17"/>
</dbReference>
<gene>
    <name evidence="1" type="ORF">L1987_50605</name>
</gene>
<reference evidence="1 2" key="2">
    <citation type="journal article" date="2022" name="Mol. Ecol. Resour.">
        <title>The genomes of chicory, endive, great burdock and yacon provide insights into Asteraceae paleo-polyploidization history and plant inulin production.</title>
        <authorList>
            <person name="Fan W."/>
            <person name="Wang S."/>
            <person name="Wang H."/>
            <person name="Wang A."/>
            <person name="Jiang F."/>
            <person name="Liu H."/>
            <person name="Zhao H."/>
            <person name="Xu D."/>
            <person name="Zhang Y."/>
        </authorList>
    </citation>
    <scope>NUCLEOTIDE SEQUENCE [LARGE SCALE GENOMIC DNA]</scope>
    <source>
        <strain evidence="2">cv. Yunnan</strain>
        <tissue evidence="1">Leaves</tissue>
    </source>
</reference>
<dbReference type="EMBL" id="CM042034">
    <property type="protein sequence ID" value="KAI3760214.1"/>
    <property type="molecule type" value="Genomic_DNA"/>
</dbReference>
<proteinExistence type="predicted"/>
<protein>
    <submittedName>
        <fullName evidence="1">Uncharacterized protein</fullName>
    </submittedName>
</protein>
<name>A0ACB9EMP9_9ASTR</name>
<evidence type="ECO:0000313" key="1">
    <source>
        <dbReference type="EMBL" id="KAI3760214.1"/>
    </source>
</evidence>
<reference evidence="2" key="1">
    <citation type="journal article" date="2022" name="Mol. Ecol. Resour.">
        <title>The genomes of chicory, endive, great burdock and yacon provide insights into Asteraceae palaeo-polyploidization history and plant inulin production.</title>
        <authorList>
            <person name="Fan W."/>
            <person name="Wang S."/>
            <person name="Wang H."/>
            <person name="Wang A."/>
            <person name="Jiang F."/>
            <person name="Liu H."/>
            <person name="Zhao H."/>
            <person name="Xu D."/>
            <person name="Zhang Y."/>
        </authorList>
    </citation>
    <scope>NUCLEOTIDE SEQUENCE [LARGE SCALE GENOMIC DNA]</scope>
    <source>
        <strain evidence="2">cv. Yunnan</strain>
    </source>
</reference>
<keyword evidence="2" id="KW-1185">Reference proteome</keyword>
<organism evidence="1 2">
    <name type="scientific">Smallanthus sonchifolius</name>
    <dbReference type="NCBI Taxonomy" id="185202"/>
    <lineage>
        <taxon>Eukaryota</taxon>
        <taxon>Viridiplantae</taxon>
        <taxon>Streptophyta</taxon>
        <taxon>Embryophyta</taxon>
        <taxon>Tracheophyta</taxon>
        <taxon>Spermatophyta</taxon>
        <taxon>Magnoliopsida</taxon>
        <taxon>eudicotyledons</taxon>
        <taxon>Gunneridae</taxon>
        <taxon>Pentapetalae</taxon>
        <taxon>asterids</taxon>
        <taxon>campanulids</taxon>
        <taxon>Asterales</taxon>
        <taxon>Asteraceae</taxon>
        <taxon>Asteroideae</taxon>
        <taxon>Heliantheae alliance</taxon>
        <taxon>Millerieae</taxon>
        <taxon>Smallanthus</taxon>
    </lineage>
</organism>
<sequence length="564" mass="62853">MGGLAIRDEGGIAQSLWKKSTNESIFAIYTPYILSLASGKLDSGSFLHCIFQDVQFLQASAEAYEMAEEFSDDDDDDDRAVIRKIRKRVLKKMTMFRLIVQEWGFELPAGNISDRAMIKYTDFLLATASGKSVREKFPGKFATPFEKTKLSAYALAAMAPSMRIKSFLSKEIQAVLEPDENIHLYKKWIDSLASQKYEDSASQIEELLDKLTVSLTGEELQFVETIYHKAMKLQVDFFWAQPIMQNTVVPLYRAHGNDEHNVLICSGFDMTCSAVDSGALLADLAIIKSSKTIKSNGYESGGDGTSLDNLRDIWSGLHGQYVEEYEQCIDNIMLSEKVAKFDFESLCKALRQLSDLEKAGNLRVENSGVLKGLHIDDIKWAAEHLVFQDGCLEFFREIEKQENVAIDAHILSYCWSGDLIRSAFNSGDSRFPNVHSNELLFTESISTGEILKKVQSPIEKLQTFNRICKNSNNNGPNLSLYIGGSVEDLLCLLKADIGIVISPSANIKKLGGLFGFSFVPLFSGLVKKQRELIADGSPCWKGVSGTLYTVSSWAEIHAFILGVQ</sequence>